<evidence type="ECO:0000256" key="4">
    <source>
        <dbReference type="ARBA" id="ARBA00023002"/>
    </source>
</evidence>
<dbReference type="Proteomes" id="UP000053342">
    <property type="component" value="Unassembled WGS sequence"/>
</dbReference>
<organism evidence="7 8">
    <name type="scientific">Exophiala oligosperma</name>
    <dbReference type="NCBI Taxonomy" id="215243"/>
    <lineage>
        <taxon>Eukaryota</taxon>
        <taxon>Fungi</taxon>
        <taxon>Dikarya</taxon>
        <taxon>Ascomycota</taxon>
        <taxon>Pezizomycotina</taxon>
        <taxon>Eurotiomycetes</taxon>
        <taxon>Chaetothyriomycetidae</taxon>
        <taxon>Chaetothyriales</taxon>
        <taxon>Herpotrichiellaceae</taxon>
        <taxon>Exophiala</taxon>
    </lineage>
</organism>
<keyword evidence="8" id="KW-1185">Reference proteome</keyword>
<evidence type="ECO:0000256" key="3">
    <source>
        <dbReference type="ARBA" id="ARBA00022827"/>
    </source>
</evidence>
<accession>A0A0D2AIJ0</accession>
<dbReference type="EMBL" id="KN847339">
    <property type="protein sequence ID" value="KIW39941.1"/>
    <property type="molecule type" value="Genomic_DNA"/>
</dbReference>
<keyword evidence="3" id="KW-0274">FAD</keyword>
<dbReference type="HOGENOM" id="CLU_009665_19_5_1"/>
<dbReference type="GO" id="GO:0004497">
    <property type="term" value="F:monooxygenase activity"/>
    <property type="evidence" value="ECO:0007669"/>
    <property type="project" value="UniProtKB-KW"/>
</dbReference>
<evidence type="ECO:0000259" key="6">
    <source>
        <dbReference type="Pfam" id="PF01494"/>
    </source>
</evidence>
<dbReference type="RefSeq" id="XP_016260157.1">
    <property type="nucleotide sequence ID" value="XM_016409849.1"/>
</dbReference>
<protein>
    <recommendedName>
        <fullName evidence="6">FAD-binding domain-containing protein</fullName>
    </recommendedName>
</protein>
<dbReference type="PRINTS" id="PR00420">
    <property type="entry name" value="RNGMNOXGNASE"/>
</dbReference>
<keyword evidence="4" id="KW-0560">Oxidoreductase</keyword>
<feature type="domain" description="FAD-binding" evidence="6">
    <location>
        <begin position="3"/>
        <end position="350"/>
    </location>
</feature>
<dbReference type="OrthoDB" id="2431938at2759"/>
<evidence type="ECO:0000256" key="2">
    <source>
        <dbReference type="ARBA" id="ARBA00022630"/>
    </source>
</evidence>
<proteinExistence type="inferred from homology"/>
<dbReference type="PANTHER" id="PTHR13789">
    <property type="entry name" value="MONOOXYGENASE"/>
    <property type="match status" value="1"/>
</dbReference>
<sequence>MNTILVVGCGITGSVVGTMLAKKGYKVMIVERVAKIEDVGGALAIWPNGWKVLDTIGQAKIDNPWRHGVEYNSKGEQLVDWDQSYFKKKYGFPSSALRRSELHSRLKQNAIDHGVEVLEGWKLSDIQEVDSGVVAVSEDGREVQAKFVIGCDGLHSATRKWVLAKKGISEPQPDFTGLVTIVGFSPTPASIESSTVLGVYGDEKYFVTYKVDEKSWLWGIIEPGEPERESWRDIDDLEAQKEKLLSEMVDWPEITKGLVGSTMNLVRFGLYDRPELPPEHWYHGRCVLVGDAAHPTSPHLGQGANQSLEDCWHLAQLLPDADSQCDISELKDAFQKYAEKRQPRTAELVKAARQGGKIRVVHGEEACRKRDGMVKRMYADEEAMAVRVHNLYKEPFEMS</sequence>
<dbReference type="SUPFAM" id="SSF51905">
    <property type="entry name" value="FAD/NAD(P)-binding domain"/>
    <property type="match status" value="1"/>
</dbReference>
<dbReference type="InterPro" id="IPR036188">
    <property type="entry name" value="FAD/NAD-bd_sf"/>
</dbReference>
<evidence type="ECO:0000313" key="8">
    <source>
        <dbReference type="Proteomes" id="UP000053342"/>
    </source>
</evidence>
<dbReference type="Gene3D" id="3.50.50.60">
    <property type="entry name" value="FAD/NAD(P)-binding domain"/>
    <property type="match status" value="1"/>
</dbReference>
<dbReference type="STRING" id="215243.A0A0D2AIJ0"/>
<dbReference type="PANTHER" id="PTHR13789:SF309">
    <property type="entry name" value="PUTATIVE (AFU_ORTHOLOGUE AFUA_6G14510)-RELATED"/>
    <property type="match status" value="1"/>
</dbReference>
<dbReference type="GeneID" id="27360577"/>
<dbReference type="InterPro" id="IPR050493">
    <property type="entry name" value="FAD-dep_Monooxygenase_BioMet"/>
</dbReference>
<dbReference type="Pfam" id="PF01494">
    <property type="entry name" value="FAD_binding_3"/>
    <property type="match status" value="1"/>
</dbReference>
<dbReference type="AlphaFoldDB" id="A0A0D2AIJ0"/>
<keyword evidence="5" id="KW-0503">Monooxygenase</keyword>
<evidence type="ECO:0000256" key="5">
    <source>
        <dbReference type="ARBA" id="ARBA00023033"/>
    </source>
</evidence>
<name>A0A0D2AIJ0_9EURO</name>
<gene>
    <name evidence="7" type="ORF">PV06_08503</name>
</gene>
<dbReference type="InterPro" id="IPR002938">
    <property type="entry name" value="FAD-bd"/>
</dbReference>
<evidence type="ECO:0000313" key="7">
    <source>
        <dbReference type="EMBL" id="KIW39941.1"/>
    </source>
</evidence>
<evidence type="ECO:0000256" key="1">
    <source>
        <dbReference type="ARBA" id="ARBA00007992"/>
    </source>
</evidence>
<comment type="similarity">
    <text evidence="1">Belongs to the paxM FAD-dependent monooxygenase family.</text>
</comment>
<dbReference type="VEuPathDB" id="FungiDB:PV06_08503"/>
<reference evidence="7 8" key="1">
    <citation type="submission" date="2015-01" db="EMBL/GenBank/DDBJ databases">
        <title>The Genome Sequence of Exophiala oligosperma CBS72588.</title>
        <authorList>
            <consortium name="The Broad Institute Genomics Platform"/>
            <person name="Cuomo C."/>
            <person name="de Hoog S."/>
            <person name="Gorbushina A."/>
            <person name="Stielow B."/>
            <person name="Teixiera M."/>
            <person name="Abouelleil A."/>
            <person name="Chapman S.B."/>
            <person name="Priest M."/>
            <person name="Young S.K."/>
            <person name="Wortman J."/>
            <person name="Nusbaum C."/>
            <person name="Birren B."/>
        </authorList>
    </citation>
    <scope>NUCLEOTIDE SEQUENCE [LARGE SCALE GENOMIC DNA]</scope>
    <source>
        <strain evidence="7 8">CBS 72588</strain>
    </source>
</reference>
<dbReference type="GO" id="GO:0071949">
    <property type="term" value="F:FAD binding"/>
    <property type="evidence" value="ECO:0007669"/>
    <property type="project" value="InterPro"/>
</dbReference>
<keyword evidence="2" id="KW-0285">Flavoprotein</keyword>